<dbReference type="InterPro" id="IPR038577">
    <property type="entry name" value="GT10-like_C_sf"/>
</dbReference>
<comment type="pathway">
    <text evidence="2">Protein modification; protein glycosylation.</text>
</comment>
<dbReference type="Proteomes" id="UP001152320">
    <property type="component" value="Chromosome 14"/>
</dbReference>
<evidence type="ECO:0000256" key="3">
    <source>
        <dbReference type="ARBA" id="ARBA00008919"/>
    </source>
</evidence>
<comment type="caution">
    <text evidence="9">The sequence shown here is derived from an EMBL/GenBank/DDBJ whole genome shotgun (WGS) entry which is preliminary data.</text>
</comment>
<keyword evidence="6 7" id="KW-0333">Golgi apparatus</keyword>
<evidence type="ECO:0000313" key="9">
    <source>
        <dbReference type="EMBL" id="KAJ8029488.1"/>
    </source>
</evidence>
<dbReference type="InterPro" id="IPR001503">
    <property type="entry name" value="Glyco_trans_10"/>
</dbReference>
<feature type="domain" description="Fucosyltransferase C-terminal" evidence="8">
    <location>
        <begin position="155"/>
        <end position="334"/>
    </location>
</feature>
<comment type="similarity">
    <text evidence="3 7">Belongs to the glycosyltransferase 10 family.</text>
</comment>
<evidence type="ECO:0000256" key="2">
    <source>
        <dbReference type="ARBA" id="ARBA00004922"/>
    </source>
</evidence>
<dbReference type="Pfam" id="PF00852">
    <property type="entry name" value="Glyco_transf_10"/>
    <property type="match status" value="1"/>
</dbReference>
<reference evidence="9" key="1">
    <citation type="submission" date="2021-10" db="EMBL/GenBank/DDBJ databases">
        <title>Tropical sea cucumber genome reveals ecological adaptation and Cuvierian tubules defense mechanism.</title>
        <authorList>
            <person name="Chen T."/>
        </authorList>
    </citation>
    <scope>NUCLEOTIDE SEQUENCE</scope>
    <source>
        <strain evidence="9">Nanhai2018</strain>
        <tissue evidence="9">Muscle</tissue>
    </source>
</reference>
<accession>A0A9Q1H1A0</accession>
<dbReference type="AlphaFoldDB" id="A0A9Q1H1A0"/>
<gene>
    <name evidence="9" type="ORF">HOLleu_28891</name>
</gene>
<evidence type="ECO:0000256" key="6">
    <source>
        <dbReference type="ARBA" id="ARBA00023034"/>
    </source>
</evidence>
<dbReference type="InterPro" id="IPR055270">
    <property type="entry name" value="Glyco_tran_10_C"/>
</dbReference>
<keyword evidence="10" id="KW-1185">Reference proteome</keyword>
<dbReference type="GO" id="GO:0008417">
    <property type="term" value="F:fucosyltransferase activity"/>
    <property type="evidence" value="ECO:0007669"/>
    <property type="project" value="InterPro"/>
</dbReference>
<dbReference type="PANTHER" id="PTHR48438:SF1">
    <property type="entry name" value="ALPHA-(1,3)-FUCOSYLTRANSFERASE C-RELATED"/>
    <property type="match status" value="1"/>
</dbReference>
<evidence type="ECO:0000259" key="8">
    <source>
        <dbReference type="Pfam" id="PF00852"/>
    </source>
</evidence>
<dbReference type="GO" id="GO:0000139">
    <property type="term" value="C:Golgi membrane"/>
    <property type="evidence" value="ECO:0007669"/>
    <property type="project" value="UniProtKB-SubCell"/>
</dbReference>
<dbReference type="SUPFAM" id="SSF53756">
    <property type="entry name" value="UDP-Glycosyltransferase/glycogen phosphorylase"/>
    <property type="match status" value="1"/>
</dbReference>
<name>A0A9Q1H1A0_HOLLE</name>
<keyword evidence="7" id="KW-0472">Membrane</keyword>
<dbReference type="PANTHER" id="PTHR48438">
    <property type="entry name" value="ALPHA-(1,3)-FUCOSYLTRANSFERASE C-RELATED"/>
    <property type="match status" value="1"/>
</dbReference>
<dbReference type="GO" id="GO:0032580">
    <property type="term" value="C:Golgi cisterna membrane"/>
    <property type="evidence" value="ECO:0007669"/>
    <property type="project" value="UniProtKB-SubCell"/>
</dbReference>
<dbReference type="EC" id="2.4.1.-" evidence="7"/>
<evidence type="ECO:0000256" key="5">
    <source>
        <dbReference type="ARBA" id="ARBA00022679"/>
    </source>
</evidence>
<proteinExistence type="inferred from homology"/>
<dbReference type="Gene3D" id="3.40.50.11660">
    <property type="entry name" value="Glycosyl transferase family 10, C-terminal domain"/>
    <property type="match status" value="1"/>
</dbReference>
<evidence type="ECO:0000313" key="10">
    <source>
        <dbReference type="Proteomes" id="UP001152320"/>
    </source>
</evidence>
<comment type="subcellular location">
    <subcellularLocation>
        <location evidence="1">Golgi apparatus membrane</location>
        <topology evidence="1">Single-pass type II membrane protein</topology>
    </subcellularLocation>
    <subcellularLocation>
        <location evidence="7">Golgi apparatus</location>
        <location evidence="7">Golgi stack membrane</location>
        <topology evidence="7">Single-pass type II membrane protein</topology>
    </subcellularLocation>
</comment>
<keyword evidence="7" id="KW-0812">Transmembrane</keyword>
<evidence type="ECO:0000256" key="1">
    <source>
        <dbReference type="ARBA" id="ARBA00004323"/>
    </source>
</evidence>
<keyword evidence="4 7" id="KW-0328">Glycosyltransferase</keyword>
<dbReference type="EMBL" id="JAIZAY010000014">
    <property type="protein sequence ID" value="KAJ8029488.1"/>
    <property type="molecule type" value="Genomic_DNA"/>
</dbReference>
<organism evidence="9 10">
    <name type="scientific">Holothuria leucospilota</name>
    <name type="common">Black long sea cucumber</name>
    <name type="synonym">Mertensiothuria leucospilota</name>
    <dbReference type="NCBI Taxonomy" id="206669"/>
    <lineage>
        <taxon>Eukaryota</taxon>
        <taxon>Metazoa</taxon>
        <taxon>Echinodermata</taxon>
        <taxon>Eleutherozoa</taxon>
        <taxon>Echinozoa</taxon>
        <taxon>Holothuroidea</taxon>
        <taxon>Aspidochirotacea</taxon>
        <taxon>Aspidochirotida</taxon>
        <taxon>Holothuriidae</taxon>
        <taxon>Holothuria</taxon>
    </lineage>
</organism>
<dbReference type="OrthoDB" id="427096at2759"/>
<protein>
    <recommendedName>
        <fullName evidence="7">Fucosyltransferase</fullName>
        <ecNumber evidence="7">2.4.1.-</ecNumber>
    </recommendedName>
</protein>
<evidence type="ECO:0000256" key="7">
    <source>
        <dbReference type="RuleBase" id="RU003832"/>
    </source>
</evidence>
<evidence type="ECO:0000256" key="4">
    <source>
        <dbReference type="ARBA" id="ARBA00022676"/>
    </source>
</evidence>
<keyword evidence="5 7" id="KW-0808">Transferase</keyword>
<sequence>MNFADKRRKSSTNSSRHVFRIAHFQPVSLIFPLDKTEFSCGSDATIQISISVTTADVVNDANVLVLGYKGTNSTHWGKLHKNRNYNQIWLMSTGESALSRVSVLPPLKYRYTSYNWSFYYHSKADISVPFGLYVPSANSELQPTSPAEGKRNFLQYKTKLVAWMSSGHCDGLSWDRTQFVRDLANIIPVDTFGKCGSHDCPKEPVEDCVNILRRYKFYLALENNCCSEYITEKFWRSLQVYEAIPIVIGATKREYQRLAPPLSFIHADDFDSMARLAEFIQSVASNVTLYNSFFKWKTHGQIKLSSPSERKPLFQDGACALYHYYQEHLSDEKTKRHYFDPYGSSWLANCFQCGERNWIKSYIFDQNLEAFEKKIGSSNIKE</sequence>
<dbReference type="FunFam" id="3.40.50.11660:FF:000004">
    <property type="entry name" value="Glycoprotein 3-alpha-L-fucosyltransferase A"/>
    <property type="match status" value="1"/>
</dbReference>